<sequence length="348" mass="39026">MGFRIHFRRLTAPGGRPSRTDKPNKPNKLNKPSTMPSAAEIPSTVTRDEHLRMRSRVAADVDDHRNNANNRISGMTRLENIWEAEDFVRQFVLDGWGQYVLDQATIRCDMTLYQLRRVGRMQQTDGVRACRRLVHVPVLCDEVAYQLWTSLAAEEEEGIEEAETEAAGVADRPRRRLEHNGLDKWYTAIMERRAPQPAKHPAAPVYMRCGNCGGLCKSLDGAAESGEEDEGETTPRTLFRCMECSHVLKADVKSTSSDDSEEDGQDEEGYCEPKNYTLSRRISSALRRRSTTRSNRSLTDGEDTSRPRRGSLLPSPKVSIACSLQHAVSTANNTVLAVAENLANFYVV</sequence>
<accession>A0A0C4E0D6</accession>
<dbReference type="EMBL" id="GL876969">
    <property type="protein sequence ID" value="KLU86800.1"/>
    <property type="molecule type" value="Genomic_DNA"/>
</dbReference>
<evidence type="ECO:0000313" key="4">
    <source>
        <dbReference type="Proteomes" id="UP000011715"/>
    </source>
</evidence>
<organism evidence="3 4">
    <name type="scientific">Magnaporthiopsis poae (strain ATCC 64411 / 73-15)</name>
    <name type="common">Kentucky bluegrass fungus</name>
    <name type="synonym">Magnaporthe poae</name>
    <dbReference type="NCBI Taxonomy" id="644358"/>
    <lineage>
        <taxon>Eukaryota</taxon>
        <taxon>Fungi</taxon>
        <taxon>Dikarya</taxon>
        <taxon>Ascomycota</taxon>
        <taxon>Pezizomycotina</taxon>
        <taxon>Sordariomycetes</taxon>
        <taxon>Sordariomycetidae</taxon>
        <taxon>Magnaporthales</taxon>
        <taxon>Magnaporthaceae</taxon>
        <taxon>Magnaporthiopsis</taxon>
    </lineage>
</organism>
<reference evidence="4" key="1">
    <citation type="submission" date="2010-05" db="EMBL/GenBank/DDBJ databases">
        <title>The genome sequence of Magnaporthe poae strain ATCC 64411.</title>
        <authorList>
            <person name="Ma L.-J."/>
            <person name="Dead R."/>
            <person name="Young S."/>
            <person name="Zeng Q."/>
            <person name="Koehrsen M."/>
            <person name="Alvarado L."/>
            <person name="Berlin A."/>
            <person name="Chapman S.B."/>
            <person name="Chen Z."/>
            <person name="Freedman E."/>
            <person name="Gellesch M."/>
            <person name="Goldberg J."/>
            <person name="Griggs A."/>
            <person name="Gujja S."/>
            <person name="Heilman E.R."/>
            <person name="Heiman D."/>
            <person name="Hepburn T."/>
            <person name="Howarth C."/>
            <person name="Jen D."/>
            <person name="Larson L."/>
            <person name="Mehta T."/>
            <person name="Neiman D."/>
            <person name="Pearson M."/>
            <person name="Roberts A."/>
            <person name="Saif S."/>
            <person name="Shea T."/>
            <person name="Shenoy N."/>
            <person name="Sisk P."/>
            <person name="Stolte C."/>
            <person name="Sykes S."/>
            <person name="Walk T."/>
            <person name="White J."/>
            <person name="Yandava C."/>
            <person name="Haas B."/>
            <person name="Nusbaum C."/>
            <person name="Birren B."/>
        </authorList>
    </citation>
    <scope>NUCLEOTIDE SEQUENCE [LARGE SCALE GENOMIC DNA]</scope>
    <source>
        <strain evidence="4">ATCC 64411 / 73-15</strain>
    </source>
</reference>
<evidence type="ECO:0000313" key="2">
    <source>
        <dbReference type="EMBL" id="KLU86800.1"/>
    </source>
</evidence>
<dbReference type="OrthoDB" id="5230713at2759"/>
<dbReference type="Proteomes" id="UP000011715">
    <property type="component" value="Unassembled WGS sequence"/>
</dbReference>
<reference evidence="2" key="3">
    <citation type="submission" date="2011-03" db="EMBL/GenBank/DDBJ databases">
        <title>Annotation of Magnaporthe poae ATCC 64411.</title>
        <authorList>
            <person name="Ma L.-J."/>
            <person name="Dead R."/>
            <person name="Young S.K."/>
            <person name="Zeng Q."/>
            <person name="Gargeya S."/>
            <person name="Fitzgerald M."/>
            <person name="Haas B."/>
            <person name="Abouelleil A."/>
            <person name="Alvarado L."/>
            <person name="Arachchi H.M."/>
            <person name="Berlin A."/>
            <person name="Brown A."/>
            <person name="Chapman S.B."/>
            <person name="Chen Z."/>
            <person name="Dunbar C."/>
            <person name="Freedman E."/>
            <person name="Gearin G."/>
            <person name="Gellesch M."/>
            <person name="Goldberg J."/>
            <person name="Griggs A."/>
            <person name="Gujja S."/>
            <person name="Heiman D."/>
            <person name="Howarth C."/>
            <person name="Larson L."/>
            <person name="Lui A."/>
            <person name="MacDonald P.J.P."/>
            <person name="Mehta T."/>
            <person name="Montmayeur A."/>
            <person name="Murphy C."/>
            <person name="Neiman D."/>
            <person name="Pearson M."/>
            <person name="Priest M."/>
            <person name="Roberts A."/>
            <person name="Saif S."/>
            <person name="Shea T."/>
            <person name="Shenoy N."/>
            <person name="Sisk P."/>
            <person name="Stolte C."/>
            <person name="Sykes S."/>
            <person name="Yandava C."/>
            <person name="Wortman J."/>
            <person name="Nusbaum C."/>
            <person name="Birren B."/>
        </authorList>
    </citation>
    <scope>NUCLEOTIDE SEQUENCE</scope>
    <source>
        <strain evidence="2">ATCC 64411</strain>
    </source>
</reference>
<dbReference type="EnsemblFungi" id="MAPG_05809T0">
    <property type="protein sequence ID" value="MAPG_05809T0"/>
    <property type="gene ID" value="MAPG_05809"/>
</dbReference>
<proteinExistence type="predicted"/>
<feature type="region of interest" description="Disordered" evidence="1">
    <location>
        <begin position="252"/>
        <end position="315"/>
    </location>
</feature>
<dbReference type="VEuPathDB" id="FungiDB:MAPG_05809"/>
<dbReference type="eggNOG" id="ENOG502RH53">
    <property type="taxonomic scope" value="Eukaryota"/>
</dbReference>
<name>A0A0C4E0D6_MAGP6</name>
<dbReference type="AlphaFoldDB" id="A0A0C4E0D6"/>
<evidence type="ECO:0000256" key="1">
    <source>
        <dbReference type="SAM" id="MobiDB-lite"/>
    </source>
</evidence>
<dbReference type="STRING" id="644358.A0A0C4E0D6"/>
<reference evidence="3" key="5">
    <citation type="submission" date="2015-06" db="UniProtKB">
        <authorList>
            <consortium name="EnsemblFungi"/>
        </authorList>
    </citation>
    <scope>IDENTIFICATION</scope>
    <source>
        <strain evidence="3">ATCC 64411</strain>
    </source>
</reference>
<reference evidence="2" key="2">
    <citation type="submission" date="2010-05" db="EMBL/GenBank/DDBJ databases">
        <title>The Genome Sequence of Magnaporthe poae strain ATCC 64411.</title>
        <authorList>
            <consortium name="The Broad Institute Genome Sequencing Platform"/>
            <consortium name="Broad Institute Genome Sequencing Center for Infectious Disease"/>
            <person name="Ma L.-J."/>
            <person name="Dead R."/>
            <person name="Young S."/>
            <person name="Zeng Q."/>
            <person name="Koehrsen M."/>
            <person name="Alvarado L."/>
            <person name="Berlin A."/>
            <person name="Chapman S.B."/>
            <person name="Chen Z."/>
            <person name="Freedman E."/>
            <person name="Gellesch M."/>
            <person name="Goldberg J."/>
            <person name="Griggs A."/>
            <person name="Gujja S."/>
            <person name="Heilman E.R."/>
            <person name="Heiman D."/>
            <person name="Hepburn T."/>
            <person name="Howarth C."/>
            <person name="Jen D."/>
            <person name="Larson L."/>
            <person name="Mehta T."/>
            <person name="Neiman D."/>
            <person name="Pearson M."/>
            <person name="Roberts A."/>
            <person name="Saif S."/>
            <person name="Shea T."/>
            <person name="Shenoy N."/>
            <person name="Sisk P."/>
            <person name="Stolte C."/>
            <person name="Sykes S."/>
            <person name="Walk T."/>
            <person name="White J."/>
            <person name="Yandava C."/>
            <person name="Haas B."/>
            <person name="Nusbaum C."/>
            <person name="Birren B."/>
        </authorList>
    </citation>
    <scope>NUCLEOTIDE SEQUENCE</scope>
    <source>
        <strain evidence="2">ATCC 64411</strain>
    </source>
</reference>
<gene>
    <name evidence="2" type="ORF">MAPG_05809</name>
</gene>
<reference evidence="3" key="4">
    <citation type="journal article" date="2015" name="G3 (Bethesda)">
        <title>Genome sequences of three phytopathogenic species of the Magnaporthaceae family of fungi.</title>
        <authorList>
            <person name="Okagaki L.H."/>
            <person name="Nunes C.C."/>
            <person name="Sailsbery J."/>
            <person name="Clay B."/>
            <person name="Brown D."/>
            <person name="John T."/>
            <person name="Oh Y."/>
            <person name="Young N."/>
            <person name="Fitzgerald M."/>
            <person name="Haas B.J."/>
            <person name="Zeng Q."/>
            <person name="Young S."/>
            <person name="Adiconis X."/>
            <person name="Fan L."/>
            <person name="Levin J.Z."/>
            <person name="Mitchell T.K."/>
            <person name="Okubara P.A."/>
            <person name="Farman M.L."/>
            <person name="Kohn L.M."/>
            <person name="Birren B."/>
            <person name="Ma L.-J."/>
            <person name="Dean R.A."/>
        </authorList>
    </citation>
    <scope>NUCLEOTIDE SEQUENCE</scope>
    <source>
        <strain evidence="3">ATCC 64411 / 73-15</strain>
    </source>
</reference>
<evidence type="ECO:0000313" key="3">
    <source>
        <dbReference type="EnsemblFungi" id="MAPG_05809T0"/>
    </source>
</evidence>
<protein>
    <submittedName>
        <fullName evidence="2 3">Uncharacterized protein</fullName>
    </submittedName>
</protein>
<dbReference type="EMBL" id="ADBL01001387">
    <property type="status" value="NOT_ANNOTATED_CDS"/>
    <property type="molecule type" value="Genomic_DNA"/>
</dbReference>
<feature type="compositionally biased region" description="Acidic residues" evidence="1">
    <location>
        <begin position="258"/>
        <end position="270"/>
    </location>
</feature>
<keyword evidence="4" id="KW-1185">Reference proteome</keyword>
<feature type="region of interest" description="Disordered" evidence="1">
    <location>
        <begin position="11"/>
        <end position="40"/>
    </location>
</feature>